<accession>A0A4Q9GK19</accession>
<protein>
    <submittedName>
        <fullName evidence="2">Tripartite tricarboxylate transporter substrate binding protein</fullName>
    </submittedName>
</protein>
<dbReference type="Pfam" id="PF03401">
    <property type="entry name" value="TctC"/>
    <property type="match status" value="1"/>
</dbReference>
<dbReference type="EMBL" id="SIUB01000002">
    <property type="protein sequence ID" value="TBN54508.1"/>
    <property type="molecule type" value="Genomic_DNA"/>
</dbReference>
<dbReference type="PANTHER" id="PTHR42928">
    <property type="entry name" value="TRICARBOXYLATE-BINDING PROTEIN"/>
    <property type="match status" value="1"/>
</dbReference>
<reference evidence="2 3" key="1">
    <citation type="submission" date="2019-02" db="EMBL/GenBank/DDBJ databases">
        <title>Hansschlegelia quercus sp. nov., a novel methylotrophic bacterium from buds of oak (Quercus robur L.).</title>
        <authorList>
            <person name="Agafonova N.V."/>
            <person name="Kaparullina E.N."/>
            <person name="Grouzdev D.S."/>
            <person name="Doronina N.V."/>
        </authorList>
    </citation>
    <scope>NUCLEOTIDE SEQUENCE [LARGE SCALE GENOMIC DNA]</scope>
    <source>
        <strain evidence="2 3">Dub</strain>
    </source>
</reference>
<name>A0A4Q9GK19_9HYPH</name>
<gene>
    <name evidence="2" type="ORF">EYR15_06680</name>
</gene>
<dbReference type="Gene3D" id="3.40.190.150">
    <property type="entry name" value="Bordetella uptake gene, domain 1"/>
    <property type="match status" value="1"/>
</dbReference>
<evidence type="ECO:0000313" key="3">
    <source>
        <dbReference type="Proteomes" id="UP000291613"/>
    </source>
</evidence>
<dbReference type="InterPro" id="IPR042100">
    <property type="entry name" value="Bug_dom1"/>
</dbReference>
<dbReference type="Proteomes" id="UP000291613">
    <property type="component" value="Unassembled WGS sequence"/>
</dbReference>
<sequence>MAIAYLCLRNARHSGAARVRPCPRDSGADELTTRRPLPLVDRRAALAAVAGAALYPALAAAQIASLEIFTVTEAGDGDDQLARAIAEGLNTTRLLPNSGAVGVPGDGGEKGLVQFVSGARPRPGLLVLGLGSLGPLVLRKADRGLDGCRPLALLVGEAQPIVVLDKSPIRTFEDLKRTMREDPGRLRWAGRSAGGADHQLVLQAAIAMGADPTRVNYIAGDERTEASIKLMRGEADVATADLGDLSAQIRGGVVRPLAISSAQRAANFDIPTFHEQGVPLTFVNWRGVFARRRIEQAFFERFEEAMRTLSQLSGWRQLSAARNWLDIYAPEADFARLVAAERARLKALFETAQIG</sequence>
<dbReference type="OrthoDB" id="9780943at2"/>
<evidence type="ECO:0000313" key="2">
    <source>
        <dbReference type="EMBL" id="TBN54508.1"/>
    </source>
</evidence>
<keyword evidence="3" id="KW-1185">Reference proteome</keyword>
<dbReference type="InterPro" id="IPR005064">
    <property type="entry name" value="BUG"/>
</dbReference>
<dbReference type="SUPFAM" id="SSF53850">
    <property type="entry name" value="Periplasmic binding protein-like II"/>
    <property type="match status" value="1"/>
</dbReference>
<dbReference type="PANTHER" id="PTHR42928:SF3">
    <property type="entry name" value="UPF0065 PROTEIN YFLP"/>
    <property type="match status" value="1"/>
</dbReference>
<comment type="similarity">
    <text evidence="1">Belongs to the UPF0065 (bug) family.</text>
</comment>
<dbReference type="AlphaFoldDB" id="A0A4Q9GK19"/>
<comment type="caution">
    <text evidence="2">The sequence shown here is derived from an EMBL/GenBank/DDBJ whole genome shotgun (WGS) entry which is preliminary data.</text>
</comment>
<dbReference type="PIRSF" id="PIRSF017082">
    <property type="entry name" value="YflP"/>
    <property type="match status" value="1"/>
</dbReference>
<proteinExistence type="inferred from homology"/>
<organism evidence="2 3">
    <name type="scientific">Hansschlegelia quercus</name>
    <dbReference type="NCBI Taxonomy" id="2528245"/>
    <lineage>
        <taxon>Bacteria</taxon>
        <taxon>Pseudomonadati</taxon>
        <taxon>Pseudomonadota</taxon>
        <taxon>Alphaproteobacteria</taxon>
        <taxon>Hyphomicrobiales</taxon>
        <taxon>Methylopilaceae</taxon>
        <taxon>Hansschlegelia</taxon>
    </lineage>
</organism>
<evidence type="ECO:0000256" key="1">
    <source>
        <dbReference type="ARBA" id="ARBA00006987"/>
    </source>
</evidence>
<dbReference type="Gene3D" id="3.40.190.10">
    <property type="entry name" value="Periplasmic binding protein-like II"/>
    <property type="match status" value="1"/>
</dbReference>